<dbReference type="InterPro" id="IPR017587">
    <property type="entry name" value="YqeC"/>
</dbReference>
<dbReference type="HOGENOM" id="CLU_068045_2_1_7"/>
<name>Q6AIN6_DESPS</name>
<dbReference type="OrthoDB" id="368187at2"/>
<sequence>MMENWHREESFLTAFGLGCGSVAAIIGAGGKTSLMFQIAREARARGMRVLVTTSTRIFVPEPELYDEIDLSGEGFAFQPTQAGIYVAGLPAEEGKLAGLADSLLLSSSKFFDLVLIEADGSKCLPLKGWKETEPVVPACTTHSIGVLDISVLGERIDQSLVHRLPLFLELTDASPGDALSLDHLRRVVEGGCGMFARAHGREQIYLNKVESAELFQEASALRKLCPTREFVAGSIHEERVYA</sequence>
<dbReference type="RefSeq" id="WP_011190306.1">
    <property type="nucleotide sequence ID" value="NC_006138.1"/>
</dbReference>
<evidence type="ECO:0000313" key="1">
    <source>
        <dbReference type="EMBL" id="CAG37794.1"/>
    </source>
</evidence>
<keyword evidence="2" id="KW-1185">Reference proteome</keyword>
<dbReference type="EMBL" id="CR522870">
    <property type="protein sequence ID" value="CAG37794.1"/>
    <property type="molecule type" value="Genomic_DNA"/>
</dbReference>
<proteinExistence type="predicted"/>
<dbReference type="Proteomes" id="UP000000602">
    <property type="component" value="Chromosome"/>
</dbReference>
<dbReference type="NCBIfam" id="TIGR03172">
    <property type="entry name" value="selenium cofactor biosynthesis protein YqeC"/>
    <property type="match status" value="1"/>
</dbReference>
<dbReference type="STRING" id="177439.DP3065"/>
<organism evidence="1 2">
    <name type="scientific">Desulfotalea psychrophila (strain LSv54 / DSM 12343)</name>
    <dbReference type="NCBI Taxonomy" id="177439"/>
    <lineage>
        <taxon>Bacteria</taxon>
        <taxon>Pseudomonadati</taxon>
        <taxon>Thermodesulfobacteriota</taxon>
        <taxon>Desulfobulbia</taxon>
        <taxon>Desulfobulbales</taxon>
        <taxon>Desulfocapsaceae</taxon>
        <taxon>Desulfotalea</taxon>
    </lineage>
</organism>
<gene>
    <name evidence="1" type="ordered locus">DP3065</name>
</gene>
<dbReference type="KEGG" id="dps:DP3065"/>
<dbReference type="eggNOG" id="COG1192">
    <property type="taxonomic scope" value="Bacteria"/>
</dbReference>
<protein>
    <recommendedName>
        <fullName evidence="3">Selenium-dependent hydroxylase accessory protein YqeC</fullName>
    </recommendedName>
</protein>
<evidence type="ECO:0000313" key="2">
    <source>
        <dbReference type="Proteomes" id="UP000000602"/>
    </source>
</evidence>
<reference evidence="2" key="1">
    <citation type="journal article" date="2004" name="Environ. Microbiol.">
        <title>The genome of Desulfotalea psychrophila, a sulfate-reducing bacterium from permanently cold Arctic sediments.</title>
        <authorList>
            <person name="Rabus R."/>
            <person name="Ruepp A."/>
            <person name="Frickey T."/>
            <person name="Rattei T."/>
            <person name="Fartmann B."/>
            <person name="Stark M."/>
            <person name="Bauer M."/>
            <person name="Zibat A."/>
            <person name="Lombardot T."/>
            <person name="Becker I."/>
            <person name="Amann J."/>
            <person name="Gellner K."/>
            <person name="Teeling H."/>
            <person name="Leuschner W.D."/>
            <person name="Gloeckner F.-O."/>
            <person name="Lupas A.N."/>
            <person name="Amann R."/>
            <person name="Klenk H.-P."/>
        </authorList>
    </citation>
    <scope>NUCLEOTIDE SEQUENCE [LARGE SCALE GENOMIC DNA]</scope>
    <source>
        <strain evidence="2">DSM 12343 / LSv54</strain>
    </source>
</reference>
<accession>Q6AIN6</accession>
<dbReference type="AlphaFoldDB" id="Q6AIN6"/>
<evidence type="ECO:0008006" key="3">
    <source>
        <dbReference type="Google" id="ProtNLM"/>
    </source>
</evidence>
<dbReference type="Pfam" id="PF19842">
    <property type="entry name" value="YqeC"/>
    <property type="match status" value="1"/>
</dbReference>